<evidence type="ECO:0000313" key="5">
    <source>
        <dbReference type="EMBL" id="KAJ4979602.1"/>
    </source>
</evidence>
<dbReference type="PANTHER" id="PTHR30620">
    <property type="entry name" value="PERIPLASMIC BETA-GLUCOSIDASE-RELATED"/>
    <property type="match status" value="1"/>
</dbReference>
<accession>A0A9Q0R1J5</accession>
<dbReference type="Proteomes" id="UP001141806">
    <property type="component" value="Unassembled WGS sequence"/>
</dbReference>
<dbReference type="AlphaFoldDB" id="A0A9Q0R1J5"/>
<dbReference type="EMBL" id="JAMYWD010000002">
    <property type="protein sequence ID" value="KAJ4979602.1"/>
    <property type="molecule type" value="Genomic_DNA"/>
</dbReference>
<dbReference type="Gene3D" id="3.40.50.1700">
    <property type="entry name" value="Glycoside hydrolase family 3 C-terminal domain"/>
    <property type="match status" value="1"/>
</dbReference>
<dbReference type="SUPFAM" id="SSF51445">
    <property type="entry name" value="(Trans)glycosidases"/>
    <property type="match status" value="1"/>
</dbReference>
<dbReference type="FunFam" id="3.20.20.300:FF:000003">
    <property type="entry name" value="Beta-D-glucan exohydrolase isoenzyme ExoI"/>
    <property type="match status" value="1"/>
</dbReference>
<keyword evidence="1" id="KW-0378">Hydrolase</keyword>
<dbReference type="OrthoDB" id="47059at2759"/>
<feature type="domain" description="Glycoside hydrolase family 3 C-terminal" evidence="4">
    <location>
        <begin position="358"/>
        <end position="567"/>
    </location>
</feature>
<feature type="domain" description="Glycoside hydrolase family 3 N-terminal" evidence="3">
    <location>
        <begin position="4"/>
        <end position="321"/>
    </location>
</feature>
<dbReference type="Pfam" id="PF00933">
    <property type="entry name" value="Glyco_hydro_3"/>
    <property type="match status" value="1"/>
</dbReference>
<evidence type="ECO:0000256" key="1">
    <source>
        <dbReference type="ARBA" id="ARBA00022801"/>
    </source>
</evidence>
<name>A0A9Q0R1J5_9MAGN</name>
<evidence type="ECO:0000259" key="4">
    <source>
        <dbReference type="Pfam" id="PF01915"/>
    </source>
</evidence>
<organism evidence="5 6">
    <name type="scientific">Protea cynaroides</name>
    <dbReference type="NCBI Taxonomy" id="273540"/>
    <lineage>
        <taxon>Eukaryota</taxon>
        <taxon>Viridiplantae</taxon>
        <taxon>Streptophyta</taxon>
        <taxon>Embryophyta</taxon>
        <taxon>Tracheophyta</taxon>
        <taxon>Spermatophyta</taxon>
        <taxon>Magnoliopsida</taxon>
        <taxon>Proteales</taxon>
        <taxon>Proteaceae</taxon>
        <taxon>Protea</taxon>
    </lineage>
</organism>
<evidence type="ECO:0000313" key="6">
    <source>
        <dbReference type="Proteomes" id="UP001141806"/>
    </source>
</evidence>
<dbReference type="InterPro" id="IPR001764">
    <property type="entry name" value="Glyco_hydro_3_N"/>
</dbReference>
<dbReference type="SUPFAM" id="SSF52279">
    <property type="entry name" value="Beta-D-glucan exohydrolase, C-terminal domain"/>
    <property type="match status" value="1"/>
</dbReference>
<proteinExistence type="predicted"/>
<evidence type="ECO:0008006" key="7">
    <source>
        <dbReference type="Google" id="ProtNLM"/>
    </source>
</evidence>
<dbReference type="GO" id="GO:0008422">
    <property type="term" value="F:beta-glucosidase activity"/>
    <property type="evidence" value="ECO:0007669"/>
    <property type="project" value="TreeGrafter"/>
</dbReference>
<dbReference type="Gene3D" id="3.20.20.300">
    <property type="entry name" value="Glycoside hydrolase, family 3, N-terminal domain"/>
    <property type="match status" value="1"/>
</dbReference>
<dbReference type="InterPro" id="IPR051915">
    <property type="entry name" value="Cellulose_Degrad_GH3"/>
</dbReference>
<evidence type="ECO:0000256" key="2">
    <source>
        <dbReference type="ARBA" id="ARBA00023295"/>
    </source>
</evidence>
<dbReference type="Pfam" id="PF01915">
    <property type="entry name" value="Glyco_hydro_3_C"/>
    <property type="match status" value="1"/>
</dbReference>
<dbReference type="FunFam" id="3.40.50.1700:FF:000002">
    <property type="entry name" value="Glycosyl hydrolase family protein"/>
    <property type="match status" value="1"/>
</dbReference>
<gene>
    <name evidence="5" type="ORF">NE237_010382</name>
</gene>
<dbReference type="InterPro" id="IPR036962">
    <property type="entry name" value="Glyco_hydro_3_N_sf"/>
</dbReference>
<dbReference type="PRINTS" id="PR00133">
    <property type="entry name" value="GLHYDRLASE3"/>
</dbReference>
<reference evidence="5" key="1">
    <citation type="journal article" date="2023" name="Plant J.">
        <title>The genome of the king protea, Protea cynaroides.</title>
        <authorList>
            <person name="Chang J."/>
            <person name="Duong T.A."/>
            <person name="Schoeman C."/>
            <person name="Ma X."/>
            <person name="Roodt D."/>
            <person name="Barker N."/>
            <person name="Li Z."/>
            <person name="Van de Peer Y."/>
            <person name="Mizrachi E."/>
        </authorList>
    </citation>
    <scope>NUCLEOTIDE SEQUENCE</scope>
    <source>
        <tissue evidence="5">Young leaves</tissue>
    </source>
</reference>
<keyword evidence="2" id="KW-0326">Glycosidase</keyword>
<dbReference type="InterPro" id="IPR017853">
    <property type="entry name" value="GH"/>
</dbReference>
<dbReference type="PANTHER" id="PTHR30620:SF91">
    <property type="entry name" value="BETA-GLUCOSIDASE"/>
    <property type="match status" value="1"/>
</dbReference>
<protein>
    <recommendedName>
        <fullName evidence="7">Beta-glucosidase</fullName>
    </recommendedName>
</protein>
<evidence type="ECO:0000259" key="3">
    <source>
        <dbReference type="Pfam" id="PF00933"/>
    </source>
</evidence>
<dbReference type="GO" id="GO:0009251">
    <property type="term" value="P:glucan catabolic process"/>
    <property type="evidence" value="ECO:0007669"/>
    <property type="project" value="TreeGrafter"/>
</dbReference>
<sequence length="574" mass="62590">MVQIERSVASADVMKKYFIGSVLSGGGSVPATRAAPEAWVNMVNEFQKGALSTRLGIPMIYGIDAVHGNNNVYKATIFPHNVGLGVTRDPELVKKIGAATALEVRATGIQYAFAPCIAVCRDPRWGRCYESYSEDPKIVQAMTEIIPGLQGEIPANSRKSVPFVAGRDKVAACAKHFVGDGGTTKGIDENNTVTNWQGLLSIHMPGYYNAIMKGVSTVMVSYSSWNGEKMHANHELVTGFLKSKLRFRGFVITDWQGIDRITFPPGANYSYSVQAGVHAGVDMVMIPYNYTEFIDDLTFQVKNNFIPMSRIDDAVRRILRVKFVMGLFENPLADLSLVKQLGSQEHRELAREAVRKSLVLLKNGKNADNTLLPLPKKAGKILVAGSHADNLGYQCGGWTIEWQGLEGNNLTVGTTILNAIKKTVDPSTQVIYEENPIGSFVSSNNFSHAIVVVGEHTYAEMFGDSLNLTLPDPASSTINNVCGAVKCVVVIISGRPVSIQPYLERMDALVAAWLPGTEGQGVADVLFGDYGFTGKLARTWFRTVDQLPMNVGDPHYDPLFPFGFGLTTEPEKAN</sequence>
<dbReference type="InterPro" id="IPR002772">
    <property type="entry name" value="Glyco_hydro_3_C"/>
</dbReference>
<dbReference type="InterPro" id="IPR036881">
    <property type="entry name" value="Glyco_hydro_3_C_sf"/>
</dbReference>
<keyword evidence="6" id="KW-1185">Reference proteome</keyword>
<comment type="caution">
    <text evidence="5">The sequence shown here is derived from an EMBL/GenBank/DDBJ whole genome shotgun (WGS) entry which is preliminary data.</text>
</comment>